<keyword evidence="10" id="KW-0206">Cytoskeleton</keyword>
<dbReference type="AlphaFoldDB" id="A0A3B3RZE7"/>
<keyword evidence="25" id="KW-1185">Reference proteome</keyword>
<dbReference type="InterPro" id="IPR035937">
    <property type="entry name" value="FPG_N"/>
</dbReference>
<comment type="function">
    <text evidence="15">Involved in base excision repair of DNA damaged by oxidation or by mutagenic agents. Acts as a DNA glycosylase that recognizes and removes damaged bases. Has a preference for oxidized pyrimidines, such as thymine glycol, formamidopyrimidine (Fapy) and 5-hydroxyuracil. Has marginal activity towards 8-oxoguanine. Has AP (apurinic/apyrimidinic) lyase activity and introduces nicks in the DNA strand. Cleaves the DNA backbone by beta-delta elimination to generate a single-strand break at the site of the removed base with both 3'- and 5'-phosphates. Has DNA glycosylase/lyase activity towards mismatched uracil and thymine, in particular in U:C and T:C mismatches. Specifically binds 5-hydroxymethylcytosine (5hmC), suggesting that it acts as a specific reader of 5hmC.</text>
</comment>
<evidence type="ECO:0000256" key="13">
    <source>
        <dbReference type="ARBA" id="ARBA00023268"/>
    </source>
</evidence>
<protein>
    <recommendedName>
        <fullName evidence="16">Endonuclease 8-like 1</fullName>
    </recommendedName>
    <alternativeName>
        <fullName evidence="19">DNA glycosylase/AP lyase Neil1</fullName>
    </alternativeName>
    <alternativeName>
        <fullName evidence="17">DNA-(apurinic or apyrimidinic site) lyase Neil1</fullName>
    </alternativeName>
    <alternativeName>
        <fullName evidence="21">Endonuclease VIII-like 1</fullName>
    </alternativeName>
    <alternativeName>
        <fullName evidence="18">Nei homolog 1</fullName>
    </alternativeName>
    <alternativeName>
        <fullName evidence="20">Nei-like protein 1</fullName>
    </alternativeName>
</protein>
<dbReference type="InterPro" id="IPR010979">
    <property type="entry name" value="Ribosomal_uS13-like_H2TH"/>
</dbReference>
<organism evidence="24 25">
    <name type="scientific">Paramormyrops kingsleyae</name>
    <dbReference type="NCBI Taxonomy" id="1676925"/>
    <lineage>
        <taxon>Eukaryota</taxon>
        <taxon>Metazoa</taxon>
        <taxon>Chordata</taxon>
        <taxon>Craniata</taxon>
        <taxon>Vertebrata</taxon>
        <taxon>Euteleostomi</taxon>
        <taxon>Actinopterygii</taxon>
        <taxon>Neopterygii</taxon>
        <taxon>Teleostei</taxon>
        <taxon>Osteoglossocephala</taxon>
        <taxon>Osteoglossomorpha</taxon>
        <taxon>Osteoglossiformes</taxon>
        <taxon>Mormyridae</taxon>
        <taxon>Paramormyrops</taxon>
    </lineage>
</organism>
<dbReference type="GO" id="GO:0019104">
    <property type="term" value="F:DNA N-glycosylase activity"/>
    <property type="evidence" value="ECO:0007669"/>
    <property type="project" value="InterPro"/>
</dbReference>
<dbReference type="SUPFAM" id="SSF81624">
    <property type="entry name" value="N-terminal domain of MutM-like DNA repair proteins"/>
    <property type="match status" value="1"/>
</dbReference>
<sequence>MSCNAVHPLLAAAVRCETMPEGPELHLASLFVNKVCTGLVFTGAVQKSAISKCPEVPFTSDAYSITAISRGKEVRLTLNPIRAGKVNRAVAQSMDVVFRFGMSGYFSFNKVEELPKHAHLRFYTKEKIPKVLSFVDPRRFGSWQPNGTWQAERGPCVMLEYQQFRLNVLSHLSDRSFEKPICEALLNQKYFNGIGNYLRAEILHRLSIPPFVKARNVLERLQTKEASGDEWKLSEDEAPNEKLRTETADLLSLCHTVPMEVVNLGEKGYEPAKKDYSVLMAWMQCYSVEGMMSLRDHNGRTIWFKGDAGPMAPKGRKLARTKKRKLKDDDDDNGVAKDKPSKKLPKGRKGKPGNGCKKAEVKQEIRQWRRAASQPGVSRQSSRRIVRLKRNSGSAGPAVGGQKKKVE</sequence>
<feature type="compositionally biased region" description="Basic residues" evidence="22">
    <location>
        <begin position="314"/>
        <end position="325"/>
    </location>
</feature>
<name>A0A3B3RZE7_9TELE</name>
<keyword evidence="7" id="KW-0378">Hydrolase</keyword>
<evidence type="ECO:0000256" key="17">
    <source>
        <dbReference type="ARBA" id="ARBA00076846"/>
    </source>
</evidence>
<keyword evidence="11" id="KW-0456">Lyase</keyword>
<dbReference type="InterPro" id="IPR015371">
    <property type="entry name" value="Endonuclease-VIII_DNA-bd"/>
</dbReference>
<feature type="region of interest" description="Disordered" evidence="22">
    <location>
        <begin position="305"/>
        <end position="407"/>
    </location>
</feature>
<dbReference type="GO" id="GO:0005634">
    <property type="term" value="C:nucleus"/>
    <property type="evidence" value="ECO:0007669"/>
    <property type="project" value="UniProtKB-SubCell"/>
</dbReference>
<dbReference type="GO" id="GO:0016829">
    <property type="term" value="F:lyase activity"/>
    <property type="evidence" value="ECO:0007669"/>
    <property type="project" value="UniProtKB-KW"/>
</dbReference>
<evidence type="ECO:0000256" key="12">
    <source>
        <dbReference type="ARBA" id="ARBA00023242"/>
    </source>
</evidence>
<dbReference type="FunFam" id="1.10.8.50:FF:000007">
    <property type="entry name" value="endonuclease 8-like 1 isoform X1"/>
    <property type="match status" value="1"/>
</dbReference>
<evidence type="ECO:0000256" key="14">
    <source>
        <dbReference type="ARBA" id="ARBA00023295"/>
    </source>
</evidence>
<dbReference type="PROSITE" id="PS51068">
    <property type="entry name" value="FPG_CAT"/>
    <property type="match status" value="1"/>
</dbReference>
<evidence type="ECO:0000259" key="23">
    <source>
        <dbReference type="PROSITE" id="PS51068"/>
    </source>
</evidence>
<dbReference type="SMART" id="SM00898">
    <property type="entry name" value="Fapy_DNA_glyco"/>
    <property type="match status" value="1"/>
</dbReference>
<keyword evidence="13" id="KW-0511">Multifunctional enzyme</keyword>
<evidence type="ECO:0000256" key="4">
    <source>
        <dbReference type="ARBA" id="ARBA00022454"/>
    </source>
</evidence>
<reference evidence="24" key="1">
    <citation type="submission" date="2025-08" db="UniProtKB">
        <authorList>
            <consortium name="Ensembl"/>
        </authorList>
    </citation>
    <scope>IDENTIFICATION</scope>
</reference>
<dbReference type="GeneTree" id="ENSGT00940000153230"/>
<keyword evidence="5" id="KW-0963">Cytoplasm</keyword>
<keyword evidence="14" id="KW-0326">Glycosidase</keyword>
<evidence type="ECO:0000256" key="2">
    <source>
        <dbReference type="ARBA" id="ARBA00004286"/>
    </source>
</evidence>
<evidence type="ECO:0000256" key="8">
    <source>
        <dbReference type="ARBA" id="ARBA00023125"/>
    </source>
</evidence>
<dbReference type="GO" id="GO:0008270">
    <property type="term" value="F:zinc ion binding"/>
    <property type="evidence" value="ECO:0007669"/>
    <property type="project" value="InterPro"/>
</dbReference>
<dbReference type="PANTHER" id="PTHR22993">
    <property type="entry name" value="FORMAMIDOPYRIMIDINE-DNA GLYCOSYLASE"/>
    <property type="match status" value="1"/>
</dbReference>
<keyword evidence="9" id="KW-0234">DNA repair</keyword>
<dbReference type="GO" id="GO:0005694">
    <property type="term" value="C:chromosome"/>
    <property type="evidence" value="ECO:0007669"/>
    <property type="project" value="UniProtKB-SubCell"/>
</dbReference>
<feature type="compositionally biased region" description="Basic residues" evidence="22">
    <location>
        <begin position="342"/>
        <end position="351"/>
    </location>
</feature>
<dbReference type="CDD" id="cd08967">
    <property type="entry name" value="MeNeil1_N"/>
    <property type="match status" value="1"/>
</dbReference>
<dbReference type="GO" id="GO:0003677">
    <property type="term" value="F:DNA binding"/>
    <property type="evidence" value="ECO:0007669"/>
    <property type="project" value="UniProtKB-KW"/>
</dbReference>
<dbReference type="Ensembl" id="ENSPKIT00000003955.1">
    <property type="protein sequence ID" value="ENSPKIP00000023275.1"/>
    <property type="gene ID" value="ENSPKIG00000006962.1"/>
</dbReference>
<evidence type="ECO:0000256" key="11">
    <source>
        <dbReference type="ARBA" id="ARBA00023239"/>
    </source>
</evidence>
<comment type="subcellular location">
    <subcellularLocation>
        <location evidence="2">Chromosome</location>
    </subcellularLocation>
    <subcellularLocation>
        <location evidence="3">Cytoplasm</location>
        <location evidence="3">Cytoskeleton</location>
        <location evidence="3">Microtubule organizing center</location>
        <location evidence="3">Centrosome</location>
    </subcellularLocation>
    <subcellularLocation>
        <location evidence="1">Nucleus</location>
    </subcellularLocation>
</comment>
<dbReference type="SUPFAM" id="SSF46946">
    <property type="entry name" value="S13-like H2TH domain"/>
    <property type="match status" value="1"/>
</dbReference>
<feature type="domain" description="Formamidopyrimidine-DNA glycosylase catalytic" evidence="23">
    <location>
        <begin position="20"/>
        <end position="141"/>
    </location>
</feature>
<keyword evidence="4" id="KW-0158">Chromosome</keyword>
<evidence type="ECO:0000256" key="19">
    <source>
        <dbReference type="ARBA" id="ARBA00081872"/>
    </source>
</evidence>
<feature type="compositionally biased region" description="Basic residues" evidence="22">
    <location>
        <begin position="381"/>
        <end position="390"/>
    </location>
</feature>
<dbReference type="PANTHER" id="PTHR22993:SF27">
    <property type="entry name" value="ENDONUCLEASE 8-LIKE 1"/>
    <property type="match status" value="1"/>
</dbReference>
<evidence type="ECO:0000256" key="21">
    <source>
        <dbReference type="ARBA" id="ARBA00083344"/>
    </source>
</evidence>
<keyword evidence="6" id="KW-0227">DNA damage</keyword>
<dbReference type="GO" id="GO:0003906">
    <property type="term" value="F:DNA-(apurinic or apyrimidinic site) endonuclease activity"/>
    <property type="evidence" value="ECO:0007669"/>
    <property type="project" value="InterPro"/>
</dbReference>
<evidence type="ECO:0000256" key="15">
    <source>
        <dbReference type="ARBA" id="ARBA00055258"/>
    </source>
</evidence>
<evidence type="ECO:0000256" key="22">
    <source>
        <dbReference type="SAM" id="MobiDB-lite"/>
    </source>
</evidence>
<evidence type="ECO:0000256" key="1">
    <source>
        <dbReference type="ARBA" id="ARBA00004123"/>
    </source>
</evidence>
<dbReference type="InterPro" id="IPR012319">
    <property type="entry name" value="FPG_cat"/>
</dbReference>
<evidence type="ECO:0000256" key="10">
    <source>
        <dbReference type="ARBA" id="ARBA00023212"/>
    </source>
</evidence>
<dbReference type="FunFam" id="3.20.190.10:FF:000003">
    <property type="entry name" value="endonuclease 8-like 1 isoform X1"/>
    <property type="match status" value="1"/>
</dbReference>
<accession>A0A3B3RZE7</accession>
<evidence type="ECO:0000256" key="9">
    <source>
        <dbReference type="ARBA" id="ARBA00023204"/>
    </source>
</evidence>
<evidence type="ECO:0000256" key="16">
    <source>
        <dbReference type="ARBA" id="ARBA00073169"/>
    </source>
</evidence>
<reference evidence="24" key="2">
    <citation type="submission" date="2025-09" db="UniProtKB">
        <authorList>
            <consortium name="Ensembl"/>
        </authorList>
    </citation>
    <scope>IDENTIFICATION</scope>
</reference>
<dbReference type="SUPFAM" id="SSF57716">
    <property type="entry name" value="Glucocorticoid receptor-like (DNA-binding domain)"/>
    <property type="match status" value="1"/>
</dbReference>
<dbReference type="Proteomes" id="UP000261540">
    <property type="component" value="Unplaced"/>
</dbReference>
<evidence type="ECO:0000313" key="24">
    <source>
        <dbReference type="Ensembl" id="ENSPKIP00000023275.1"/>
    </source>
</evidence>
<evidence type="ECO:0000313" key="25">
    <source>
        <dbReference type="Proteomes" id="UP000261540"/>
    </source>
</evidence>
<dbReference type="STRING" id="1676925.ENSPKIP00000023275"/>
<keyword evidence="8" id="KW-0238">DNA-binding</keyword>
<evidence type="ECO:0000256" key="6">
    <source>
        <dbReference type="ARBA" id="ARBA00022763"/>
    </source>
</evidence>
<evidence type="ECO:0000256" key="7">
    <source>
        <dbReference type="ARBA" id="ARBA00022801"/>
    </source>
</evidence>
<evidence type="ECO:0000256" key="18">
    <source>
        <dbReference type="ARBA" id="ARBA00079367"/>
    </source>
</evidence>
<dbReference type="GO" id="GO:0006284">
    <property type="term" value="P:base-excision repair"/>
    <property type="evidence" value="ECO:0007669"/>
    <property type="project" value="InterPro"/>
</dbReference>
<evidence type="ECO:0000256" key="3">
    <source>
        <dbReference type="ARBA" id="ARBA00004300"/>
    </source>
</evidence>
<evidence type="ECO:0000256" key="5">
    <source>
        <dbReference type="ARBA" id="ARBA00022490"/>
    </source>
</evidence>
<evidence type="ECO:0000256" key="20">
    <source>
        <dbReference type="ARBA" id="ARBA00082920"/>
    </source>
</evidence>
<dbReference type="Gene3D" id="3.20.190.10">
    <property type="entry name" value="MutM-like, N-terminal"/>
    <property type="match status" value="1"/>
</dbReference>
<dbReference type="Pfam" id="PF09292">
    <property type="entry name" value="Neil1-DNA_bind"/>
    <property type="match status" value="1"/>
</dbReference>
<keyword evidence="12" id="KW-0539">Nucleus</keyword>
<dbReference type="GO" id="GO:0005813">
    <property type="term" value="C:centrosome"/>
    <property type="evidence" value="ECO:0007669"/>
    <property type="project" value="UniProtKB-SubCell"/>
</dbReference>
<dbReference type="Pfam" id="PF01149">
    <property type="entry name" value="Fapy_DNA_glyco"/>
    <property type="match status" value="1"/>
</dbReference>
<dbReference type="Gene3D" id="1.10.8.50">
    <property type="match status" value="1"/>
</dbReference>
<feature type="compositionally biased region" description="Basic and acidic residues" evidence="22">
    <location>
        <begin position="357"/>
        <end position="367"/>
    </location>
</feature>
<proteinExistence type="predicted"/>